<protein>
    <submittedName>
        <fullName evidence="9">TonB-linked outer membrane protein, SusC/RagA family</fullName>
    </submittedName>
</protein>
<comment type="subcellular location">
    <subcellularLocation>
        <location evidence="1 7">Cell outer membrane</location>
        <topology evidence="1 7">Multi-pass membrane protein</topology>
    </subcellularLocation>
</comment>
<evidence type="ECO:0000256" key="4">
    <source>
        <dbReference type="ARBA" id="ARBA00022692"/>
    </source>
</evidence>
<dbReference type="NCBIfam" id="TIGR04056">
    <property type="entry name" value="OMP_RagA_SusC"/>
    <property type="match status" value="1"/>
</dbReference>
<dbReference type="SUPFAM" id="SSF49464">
    <property type="entry name" value="Carboxypeptidase regulatory domain-like"/>
    <property type="match status" value="1"/>
</dbReference>
<dbReference type="PROSITE" id="PS52016">
    <property type="entry name" value="TONB_DEPENDENT_REC_3"/>
    <property type="match status" value="1"/>
</dbReference>
<keyword evidence="6 7" id="KW-0998">Cell outer membrane</keyword>
<dbReference type="AlphaFoldDB" id="A0A1M4UMF8"/>
<evidence type="ECO:0000256" key="5">
    <source>
        <dbReference type="ARBA" id="ARBA00023136"/>
    </source>
</evidence>
<keyword evidence="2 7" id="KW-0813">Transport</keyword>
<gene>
    <name evidence="9" type="ORF">SAMN05443144_10279</name>
</gene>
<evidence type="ECO:0000256" key="6">
    <source>
        <dbReference type="ARBA" id="ARBA00023237"/>
    </source>
</evidence>
<dbReference type="InterPro" id="IPR012910">
    <property type="entry name" value="Plug_dom"/>
</dbReference>
<dbReference type="InterPro" id="IPR036942">
    <property type="entry name" value="Beta-barrel_TonB_sf"/>
</dbReference>
<organism evidence="9 10">
    <name type="scientific">Fodinibius roseus</name>
    <dbReference type="NCBI Taxonomy" id="1194090"/>
    <lineage>
        <taxon>Bacteria</taxon>
        <taxon>Pseudomonadati</taxon>
        <taxon>Balneolota</taxon>
        <taxon>Balneolia</taxon>
        <taxon>Balneolales</taxon>
        <taxon>Balneolaceae</taxon>
        <taxon>Fodinibius</taxon>
    </lineage>
</organism>
<dbReference type="InterPro" id="IPR039426">
    <property type="entry name" value="TonB-dep_rcpt-like"/>
</dbReference>
<dbReference type="GO" id="GO:0009279">
    <property type="term" value="C:cell outer membrane"/>
    <property type="evidence" value="ECO:0007669"/>
    <property type="project" value="UniProtKB-SubCell"/>
</dbReference>
<sequence length="1142" mass="127110">MDNKIRHSILKGMGKIVQIGMVLFVCSAVAVGQDRMATLEKNRVVYNGIPITQEVDESTVLNKIISISVHEVPLLETIKKIAVKANLEMVYNSKLLAEKDHSITTSLEQITVAEALWAVLAETSLRFAVSADKQLVLLEQKDANNSHQQIPAATQETVTGTVTDGQSRETLPGVNILVKGTTTGASTDTEGSFELSVPSLQDTLVVSFVGYQTQEVPISGRTEIDVVLQPQAIAGEELVVVGYGTQDRREVTGSISSISGEDVAARTSSVNVTTALQGLTSGVTVSDLGGAPGRSQAQIRIRGVTSLDDNNPLFIVDGVEQSYEDINQNDIESITVLKDASSTAIYGSRAANGVVLITTKRGQGESIQVDLNSSIDFQNLTFKPEHMATEEYLRQQNIAYQNAGDPPIYSEEDIQKYVSQSDPLNYPLPNDWYNIVPRDNAPMIKNSISISGGGEHLSTYASASHFDQQGLMPNTNAQRYQLRLNNDIYVTDYLSFTADLRIGRNDLFGTPRSTPGASGPMRLFDHATQFAVPRYPDGTYGLSPQNQNVLAEFDPDISGGIAERDYYTIGNISGTWDITNGLAFTSRVAVEAERFIREENYPTYQIRDYFNPDQVLRERQINSLTERRDETLKTTLYNTLDYSFGIDVHQFDFLAGYSQETFDYKRVDASGRNLYNNDLRDLSLTESETRDIGSTINDWGLRSFFSRLNYNYDQKYIFEVNLRYDGSSRFPEGSRYSFFPSGSLAWVLSEESFWEPWETTVDEFKIRASWGETGNQNVGLYTYFDDLNILSNTYVFNNNPVTGVAKNSVASTDLRWETTKQLNFGLDVSFLEGKYSVVIDWYRKNTEGILLELPISGAVGLNPAATNAGEVQNTGWEFQIEHRNQLSEVFYSVSFNLSDVRNKVLDLAGTGPYYSAEKNTLVRQVGTPIDALWGYKTDGLLTQEDIDQGYPTFSADGTAGDIKYVDTNNDGQITANDREVIGNTIPRFNFGVNLNLTWKNFDFNSQIQGVGKRDMMIFGAYAEAGSWAGFTPAAATDYWTPENTDARFPRPQKFALKNTEPSEWWIIDGSYIRVKNLQIGYNLPENITDKIGIRNVRAFIGGTNFFTITEMEDWGKDAETPTGRADRYPPAKTYTVGVNVKF</sequence>
<reference evidence="9 10" key="1">
    <citation type="submission" date="2016-11" db="EMBL/GenBank/DDBJ databases">
        <authorList>
            <person name="Jaros S."/>
            <person name="Januszkiewicz K."/>
            <person name="Wedrychowicz H."/>
        </authorList>
    </citation>
    <scope>NUCLEOTIDE SEQUENCE [LARGE SCALE GENOMIC DNA]</scope>
    <source>
        <strain evidence="9 10">DSM 21986</strain>
    </source>
</reference>
<dbReference type="OrthoDB" id="899266at2"/>
<dbReference type="SUPFAM" id="SSF56935">
    <property type="entry name" value="Porins"/>
    <property type="match status" value="1"/>
</dbReference>
<dbReference type="RefSeq" id="WP_084087971.1">
    <property type="nucleotide sequence ID" value="NZ_FQUS01000002.1"/>
</dbReference>
<dbReference type="Proteomes" id="UP000184041">
    <property type="component" value="Unassembled WGS sequence"/>
</dbReference>
<evidence type="ECO:0000259" key="8">
    <source>
        <dbReference type="Pfam" id="PF07715"/>
    </source>
</evidence>
<evidence type="ECO:0000256" key="3">
    <source>
        <dbReference type="ARBA" id="ARBA00022452"/>
    </source>
</evidence>
<accession>A0A1M4UMF8</accession>
<evidence type="ECO:0000256" key="7">
    <source>
        <dbReference type="PROSITE-ProRule" id="PRU01360"/>
    </source>
</evidence>
<keyword evidence="10" id="KW-1185">Reference proteome</keyword>
<dbReference type="Pfam" id="PF07715">
    <property type="entry name" value="Plug"/>
    <property type="match status" value="1"/>
</dbReference>
<dbReference type="Gene3D" id="3.55.50.30">
    <property type="match status" value="1"/>
</dbReference>
<dbReference type="Gene3D" id="2.40.170.20">
    <property type="entry name" value="TonB-dependent receptor, beta-barrel domain"/>
    <property type="match status" value="1"/>
</dbReference>
<evidence type="ECO:0000256" key="1">
    <source>
        <dbReference type="ARBA" id="ARBA00004571"/>
    </source>
</evidence>
<dbReference type="InterPro" id="IPR008969">
    <property type="entry name" value="CarboxyPept-like_regulatory"/>
</dbReference>
<dbReference type="Pfam" id="PF13715">
    <property type="entry name" value="CarbopepD_reg_2"/>
    <property type="match status" value="1"/>
</dbReference>
<keyword evidence="5 7" id="KW-0472">Membrane</keyword>
<dbReference type="Gene3D" id="2.170.130.10">
    <property type="entry name" value="TonB-dependent receptor, plug domain"/>
    <property type="match status" value="1"/>
</dbReference>
<dbReference type="STRING" id="1194090.SAMN05443144_10279"/>
<proteinExistence type="inferred from homology"/>
<keyword evidence="3 7" id="KW-1134">Transmembrane beta strand</keyword>
<name>A0A1M4UMF8_9BACT</name>
<dbReference type="InterPro" id="IPR023997">
    <property type="entry name" value="TonB-dep_OMP_SusC/RagA_CS"/>
</dbReference>
<dbReference type="InterPro" id="IPR037066">
    <property type="entry name" value="Plug_dom_sf"/>
</dbReference>
<evidence type="ECO:0000313" key="10">
    <source>
        <dbReference type="Proteomes" id="UP000184041"/>
    </source>
</evidence>
<evidence type="ECO:0000256" key="2">
    <source>
        <dbReference type="ARBA" id="ARBA00022448"/>
    </source>
</evidence>
<dbReference type="NCBIfam" id="TIGR04057">
    <property type="entry name" value="SusC_RagA_signa"/>
    <property type="match status" value="1"/>
</dbReference>
<evidence type="ECO:0000313" key="9">
    <source>
        <dbReference type="EMBL" id="SHE57906.1"/>
    </source>
</evidence>
<dbReference type="Gene3D" id="2.60.40.1120">
    <property type="entry name" value="Carboxypeptidase-like, regulatory domain"/>
    <property type="match status" value="1"/>
</dbReference>
<keyword evidence="4 7" id="KW-0812">Transmembrane</keyword>
<dbReference type="EMBL" id="FQUS01000002">
    <property type="protein sequence ID" value="SHE57906.1"/>
    <property type="molecule type" value="Genomic_DNA"/>
</dbReference>
<feature type="domain" description="TonB-dependent receptor plug" evidence="8">
    <location>
        <begin position="248"/>
        <end position="354"/>
    </location>
</feature>
<comment type="similarity">
    <text evidence="7">Belongs to the TonB-dependent receptor family.</text>
</comment>
<dbReference type="InterPro" id="IPR023996">
    <property type="entry name" value="TonB-dep_OMP_SusC/RagA"/>
</dbReference>